<evidence type="ECO:0000256" key="1">
    <source>
        <dbReference type="SAM" id="SignalP"/>
    </source>
</evidence>
<feature type="chain" id="PRO_5045041655" description="Encoded protein" evidence="1">
    <location>
        <begin position="19"/>
        <end position="86"/>
    </location>
</feature>
<protein>
    <recommendedName>
        <fullName evidence="4">Encoded protein</fullName>
    </recommendedName>
</protein>
<dbReference type="Proteomes" id="UP000815325">
    <property type="component" value="Unassembled WGS sequence"/>
</dbReference>
<keyword evidence="3" id="KW-1185">Reference proteome</keyword>
<reference evidence="2" key="1">
    <citation type="submission" date="2017-08" db="EMBL/GenBank/DDBJ databases">
        <authorList>
            <person name="Polle J.E."/>
            <person name="Barry K."/>
            <person name="Cushman J."/>
            <person name="Schmutz J."/>
            <person name="Tran D."/>
            <person name="Hathwaick L.T."/>
            <person name="Yim W.C."/>
            <person name="Jenkins J."/>
            <person name="Mckie-Krisberg Z.M."/>
            <person name="Prochnik S."/>
            <person name="Lindquist E."/>
            <person name="Dockter R.B."/>
            <person name="Adam C."/>
            <person name="Molina H."/>
            <person name="Bunkerborg J."/>
            <person name="Jin E."/>
            <person name="Buchheim M."/>
            <person name="Magnuson J."/>
        </authorList>
    </citation>
    <scope>NUCLEOTIDE SEQUENCE</scope>
    <source>
        <strain evidence="2">CCAP 19/18</strain>
    </source>
</reference>
<sequence>MSLLPFFLLGAAVYFARWQPVLPGLPSHRIHDLSKESSERLVEEPVPLQGNENLRQATSLFRGVIQGSGVASLYCSVLACSHTHTH</sequence>
<keyword evidence="1" id="KW-0732">Signal</keyword>
<feature type="non-terminal residue" evidence="2">
    <location>
        <position position="86"/>
    </location>
</feature>
<evidence type="ECO:0000313" key="3">
    <source>
        <dbReference type="Proteomes" id="UP000815325"/>
    </source>
</evidence>
<evidence type="ECO:0000313" key="2">
    <source>
        <dbReference type="EMBL" id="KAF5829859.1"/>
    </source>
</evidence>
<feature type="signal peptide" evidence="1">
    <location>
        <begin position="1"/>
        <end position="18"/>
    </location>
</feature>
<dbReference type="EMBL" id="MU070107">
    <property type="protein sequence ID" value="KAF5829859.1"/>
    <property type="molecule type" value="Genomic_DNA"/>
</dbReference>
<accession>A0ABQ7G5H8</accession>
<gene>
    <name evidence="2" type="ORF">DUNSADRAFT_15423</name>
</gene>
<name>A0ABQ7G5H8_DUNSA</name>
<evidence type="ECO:0008006" key="4">
    <source>
        <dbReference type="Google" id="ProtNLM"/>
    </source>
</evidence>
<comment type="caution">
    <text evidence="2">The sequence shown here is derived from an EMBL/GenBank/DDBJ whole genome shotgun (WGS) entry which is preliminary data.</text>
</comment>
<organism evidence="2 3">
    <name type="scientific">Dunaliella salina</name>
    <name type="common">Green alga</name>
    <name type="synonym">Protococcus salinus</name>
    <dbReference type="NCBI Taxonomy" id="3046"/>
    <lineage>
        <taxon>Eukaryota</taxon>
        <taxon>Viridiplantae</taxon>
        <taxon>Chlorophyta</taxon>
        <taxon>core chlorophytes</taxon>
        <taxon>Chlorophyceae</taxon>
        <taxon>CS clade</taxon>
        <taxon>Chlamydomonadales</taxon>
        <taxon>Dunaliellaceae</taxon>
        <taxon>Dunaliella</taxon>
    </lineage>
</organism>
<proteinExistence type="predicted"/>